<dbReference type="Proteomes" id="UP001274830">
    <property type="component" value="Unassembled WGS sequence"/>
</dbReference>
<keyword evidence="1" id="KW-1133">Transmembrane helix</keyword>
<evidence type="ECO:0000313" key="2">
    <source>
        <dbReference type="EMBL" id="KAK3674106.1"/>
    </source>
</evidence>
<evidence type="ECO:0000313" key="3">
    <source>
        <dbReference type="Proteomes" id="UP001274830"/>
    </source>
</evidence>
<feature type="transmembrane region" description="Helical" evidence="1">
    <location>
        <begin position="210"/>
        <end position="228"/>
    </location>
</feature>
<organism evidence="2 3">
    <name type="scientific">Recurvomyces mirabilis</name>
    <dbReference type="NCBI Taxonomy" id="574656"/>
    <lineage>
        <taxon>Eukaryota</taxon>
        <taxon>Fungi</taxon>
        <taxon>Dikarya</taxon>
        <taxon>Ascomycota</taxon>
        <taxon>Pezizomycotina</taxon>
        <taxon>Dothideomycetes</taxon>
        <taxon>Dothideomycetidae</taxon>
        <taxon>Mycosphaerellales</taxon>
        <taxon>Teratosphaeriaceae</taxon>
        <taxon>Recurvomyces</taxon>
    </lineage>
</organism>
<keyword evidence="3" id="KW-1185">Reference proteome</keyword>
<dbReference type="AlphaFoldDB" id="A0AAE0WLW5"/>
<proteinExistence type="predicted"/>
<protein>
    <submittedName>
        <fullName evidence="2">Uncharacterized protein</fullName>
    </submittedName>
</protein>
<sequence>MAVLFPRFHLTEIEDTSWCPDWLRDHAHSSLARLWQVKSSNGNSLAIQACNVLLRVLGGIDNVAKYTIIDACSGAGGPTPFFEKYINKQLEASGHAPVGFVLTDWAPYVEAWKKLSAEQPNITFKPQSIDAADAKRIAEPGKKECRIFNLCFHHFDDPAAAKILRSAVEEADAFIIFEITHRTLPSITYTALASLFGALSTTWIEYRWSPFHLLFTYLIPLFPFYYIFDGVVSCIRGRTVEETTNLFSMGKGVDLSGWDIQHGEEMVLPPIGTLFWYSGVKRSEKQRL</sequence>
<keyword evidence="1" id="KW-0812">Transmembrane</keyword>
<keyword evidence="1" id="KW-0472">Membrane</keyword>
<accession>A0AAE0WLW5</accession>
<reference evidence="2" key="1">
    <citation type="submission" date="2023-07" db="EMBL/GenBank/DDBJ databases">
        <title>Black Yeasts Isolated from many extreme environments.</title>
        <authorList>
            <person name="Coleine C."/>
            <person name="Stajich J.E."/>
            <person name="Selbmann L."/>
        </authorList>
    </citation>
    <scope>NUCLEOTIDE SEQUENCE</scope>
    <source>
        <strain evidence="2">CCFEE 5485</strain>
    </source>
</reference>
<evidence type="ECO:0000256" key="1">
    <source>
        <dbReference type="SAM" id="Phobius"/>
    </source>
</evidence>
<gene>
    <name evidence="2" type="ORF">LTR78_005953</name>
</gene>
<dbReference type="EMBL" id="JAUTXT010000021">
    <property type="protein sequence ID" value="KAK3674106.1"/>
    <property type="molecule type" value="Genomic_DNA"/>
</dbReference>
<comment type="caution">
    <text evidence="2">The sequence shown here is derived from an EMBL/GenBank/DDBJ whole genome shotgun (WGS) entry which is preliminary data.</text>
</comment>
<name>A0AAE0WLW5_9PEZI</name>